<feature type="domain" description="T6SS Phospholipase effector Tle1-like catalytic" evidence="1">
    <location>
        <begin position="48"/>
        <end position="306"/>
    </location>
</feature>
<accession>A0A369WLX2</accession>
<reference evidence="2 3" key="1">
    <citation type="submission" date="2018-07" db="EMBL/GenBank/DDBJ databases">
        <title>Motiliproteus coralliicola sp. nov., a bacterium isolated from Coral.</title>
        <authorList>
            <person name="Wang G."/>
        </authorList>
    </citation>
    <scope>NUCLEOTIDE SEQUENCE [LARGE SCALE GENOMIC DNA]</scope>
    <source>
        <strain evidence="2 3">C34</strain>
    </source>
</reference>
<proteinExistence type="predicted"/>
<evidence type="ECO:0000313" key="2">
    <source>
        <dbReference type="EMBL" id="RDE22461.1"/>
    </source>
</evidence>
<dbReference type="AlphaFoldDB" id="A0A369WLX2"/>
<name>A0A369WLX2_9GAMM</name>
<dbReference type="PANTHER" id="PTHR33840">
    <property type="match status" value="1"/>
</dbReference>
<dbReference type="Gene3D" id="2.60.120.430">
    <property type="entry name" value="Galactose-binding lectin"/>
    <property type="match status" value="1"/>
</dbReference>
<gene>
    <name evidence="2" type="ORF">DV711_07595</name>
</gene>
<comment type="caution">
    <text evidence="2">The sequence shown here is derived from an EMBL/GenBank/DDBJ whole genome shotgun (WGS) entry which is preliminary data.</text>
</comment>
<dbReference type="EMBL" id="QQOH01000002">
    <property type="protein sequence ID" value="RDE22461.1"/>
    <property type="molecule type" value="Genomic_DNA"/>
</dbReference>
<dbReference type="OrthoDB" id="4378831at2"/>
<evidence type="ECO:0000313" key="3">
    <source>
        <dbReference type="Proteomes" id="UP000253769"/>
    </source>
</evidence>
<keyword evidence="3" id="KW-1185">Reference proteome</keyword>
<dbReference type="InterPro" id="IPR029058">
    <property type="entry name" value="AB_hydrolase_fold"/>
</dbReference>
<dbReference type="SUPFAM" id="SSF53474">
    <property type="entry name" value="alpha/beta-Hydrolases"/>
    <property type="match status" value="1"/>
</dbReference>
<dbReference type="Pfam" id="PF09994">
    <property type="entry name" value="T6SS_Tle1-like_cat"/>
    <property type="match status" value="1"/>
</dbReference>
<evidence type="ECO:0000259" key="1">
    <source>
        <dbReference type="Pfam" id="PF09994"/>
    </source>
</evidence>
<dbReference type="PANTHER" id="PTHR33840:SF1">
    <property type="entry name" value="TLE1 PHOSPHOLIPASE DOMAIN-CONTAINING PROTEIN"/>
    <property type="match status" value="1"/>
</dbReference>
<dbReference type="Proteomes" id="UP000253769">
    <property type="component" value="Unassembled WGS sequence"/>
</dbReference>
<dbReference type="InterPro" id="IPR018712">
    <property type="entry name" value="Tle1-like_cat"/>
</dbReference>
<sequence>MTGWAAIFRGMIYYQICSGSNGITIPFSCNRCACNGGVQSKTREAPMRSLIVCCDGTWNDPNNEDDDVPAPTNVRKLFEAINLDSDNPRQLSRYQSGVGTGGLVDKVIGGMVGYGLGEDIRDCYQWLSDKYQHGDQLYIFGFSRGAFTARSLAGMIGKFGLIDFHQHPNEARDALVKRVYYQGYRKGEPLDHPIEFHPDSQSVAFVGVWDTVGALGIPNDKSLLNIFDDPNKYQFHDVTLGEHIGQARHAVALNEKRGSFTPTLWQSHRTDGSLKQLWFPGVHSDVGGGYKETGLSDGALQWMAEEAMAQGLKLNGSMLAQVKPDPQGLEHDSHVGAMKALLSAPRSIPDLDHEQADIHPSVLERRNSAPIDQGRYLQTRAFNGQPIEVDIYAKHPWNWTGIFLEAGHRYRLTATGEWMDASVPASPKGTSDGEFHKGEIFHVAGKITGLFESGFKKLFGNRQANFFGTKRVEDADWFCLMGAIADGGNPGVDGTHDPLHLFQIGEQAQIQVARSGYLYCFANDAWGFYGNNRGYVTLKVEPLS</sequence>
<protein>
    <submittedName>
        <fullName evidence="2">DUF2235 domain-containing protein</fullName>
    </submittedName>
</protein>
<organism evidence="2 3">
    <name type="scientific">Motiliproteus coralliicola</name>
    <dbReference type="NCBI Taxonomy" id="2283196"/>
    <lineage>
        <taxon>Bacteria</taxon>
        <taxon>Pseudomonadati</taxon>
        <taxon>Pseudomonadota</taxon>
        <taxon>Gammaproteobacteria</taxon>
        <taxon>Oceanospirillales</taxon>
        <taxon>Oceanospirillaceae</taxon>
        <taxon>Motiliproteus</taxon>
    </lineage>
</organism>